<name>A0A2P4Y9F2_9STRA</name>
<keyword evidence="2" id="KW-1185">Reference proteome</keyword>
<reference evidence="1 2" key="1">
    <citation type="journal article" date="2017" name="Genome Biol. Evol.">
        <title>Phytophthora megakarya and P. palmivora, closely related causal agents of cacao black pod rot, underwent increases in genome sizes and gene numbers by different mechanisms.</title>
        <authorList>
            <person name="Ali S.S."/>
            <person name="Shao J."/>
            <person name="Lary D.J."/>
            <person name="Kronmiller B."/>
            <person name="Shen D."/>
            <person name="Strem M.D."/>
            <person name="Amoako-Attah I."/>
            <person name="Akrofi A.Y."/>
            <person name="Begoude B.A."/>
            <person name="Ten Hoopen G.M."/>
            <person name="Coulibaly K."/>
            <person name="Kebe B.I."/>
            <person name="Melnick R.L."/>
            <person name="Guiltinan M.J."/>
            <person name="Tyler B.M."/>
            <person name="Meinhardt L.W."/>
            <person name="Bailey B.A."/>
        </authorList>
    </citation>
    <scope>NUCLEOTIDE SEQUENCE [LARGE SCALE GENOMIC DNA]</scope>
    <source>
        <strain evidence="2">sbr112.9</strain>
    </source>
</reference>
<organism evidence="1 2">
    <name type="scientific">Phytophthora palmivora</name>
    <dbReference type="NCBI Taxonomy" id="4796"/>
    <lineage>
        <taxon>Eukaryota</taxon>
        <taxon>Sar</taxon>
        <taxon>Stramenopiles</taxon>
        <taxon>Oomycota</taxon>
        <taxon>Peronosporomycetes</taxon>
        <taxon>Peronosporales</taxon>
        <taxon>Peronosporaceae</taxon>
        <taxon>Phytophthora</taxon>
    </lineage>
</organism>
<protein>
    <submittedName>
        <fullName evidence="1">Polyketide cyclase/dehydrase</fullName>
    </submittedName>
</protein>
<proteinExistence type="predicted"/>
<gene>
    <name evidence="1" type="ORF">PHPALM_8601</name>
</gene>
<dbReference type="AlphaFoldDB" id="A0A2P4Y9F2"/>
<sequence length="113" mass="12777">MTGRVANAKKFGITPLFVKYPMMSLREQLAALDADVSNVWMVDLMVRSMSQFSYYMCHQLQTLMLLSGTESLSTPQEAKAIILILDKNAVVEKELHARQSLKSLDITVNPMPW</sequence>
<comment type="caution">
    <text evidence="1">The sequence shown here is derived from an EMBL/GenBank/DDBJ whole genome shotgun (WGS) entry which is preliminary data.</text>
</comment>
<dbReference type="OrthoDB" id="129089at2759"/>
<dbReference type="Proteomes" id="UP000237271">
    <property type="component" value="Unassembled WGS sequence"/>
</dbReference>
<accession>A0A2P4Y9F2</accession>
<evidence type="ECO:0000313" key="1">
    <source>
        <dbReference type="EMBL" id="POM74446.1"/>
    </source>
</evidence>
<evidence type="ECO:0000313" key="2">
    <source>
        <dbReference type="Proteomes" id="UP000237271"/>
    </source>
</evidence>
<dbReference type="EMBL" id="NCKW01004868">
    <property type="protein sequence ID" value="POM74446.1"/>
    <property type="molecule type" value="Genomic_DNA"/>
</dbReference>